<keyword evidence="3" id="KW-1185">Reference proteome</keyword>
<evidence type="ECO:0000256" key="1">
    <source>
        <dbReference type="SAM" id="Phobius"/>
    </source>
</evidence>
<reference evidence="2 3" key="1">
    <citation type="journal article" date="2019" name="Int. J. Syst. Evol. Microbiol.">
        <title>The Global Catalogue of Microorganisms (GCM) 10K type strain sequencing project: providing services to taxonomists for standard genome sequencing and annotation.</title>
        <authorList>
            <consortium name="The Broad Institute Genomics Platform"/>
            <consortium name="The Broad Institute Genome Sequencing Center for Infectious Disease"/>
            <person name="Wu L."/>
            <person name="Ma J."/>
        </authorList>
    </citation>
    <scope>NUCLEOTIDE SEQUENCE [LARGE SCALE GENOMIC DNA]</scope>
    <source>
        <strain evidence="2 3">JCM 11448</strain>
    </source>
</reference>
<dbReference type="Proteomes" id="UP001500282">
    <property type="component" value="Unassembled WGS sequence"/>
</dbReference>
<keyword evidence="1" id="KW-0472">Membrane</keyword>
<evidence type="ECO:0000313" key="2">
    <source>
        <dbReference type="EMBL" id="GAA1292075.1"/>
    </source>
</evidence>
<organism evidence="2 3">
    <name type="scientific">Streptomyces javensis</name>
    <dbReference type="NCBI Taxonomy" id="114698"/>
    <lineage>
        <taxon>Bacteria</taxon>
        <taxon>Bacillati</taxon>
        <taxon>Actinomycetota</taxon>
        <taxon>Actinomycetes</taxon>
        <taxon>Kitasatosporales</taxon>
        <taxon>Streptomycetaceae</taxon>
        <taxon>Streptomyces</taxon>
        <taxon>Streptomyces violaceusniger group</taxon>
    </lineage>
</organism>
<keyword evidence="1" id="KW-0812">Transmembrane</keyword>
<protein>
    <submittedName>
        <fullName evidence="2">Uncharacterized protein</fullName>
    </submittedName>
</protein>
<feature type="transmembrane region" description="Helical" evidence="1">
    <location>
        <begin position="26"/>
        <end position="46"/>
    </location>
</feature>
<accession>A0ABN1X8U8</accession>
<comment type="caution">
    <text evidence="2">The sequence shown here is derived from an EMBL/GenBank/DDBJ whole genome shotgun (WGS) entry which is preliminary data.</text>
</comment>
<dbReference type="EMBL" id="BAAAIH010000049">
    <property type="protein sequence ID" value="GAA1292075.1"/>
    <property type="molecule type" value="Genomic_DNA"/>
</dbReference>
<sequence length="113" mass="11360">MSSGVPTDPPICWATLTVAEAIPASWALAPVVPALIAGAMVALIPIPKSNGGPERSLMAIDPKACVADPCFDAVDYVVAGAGLEGVETRCARVRCGCPGCACGRIGPAQVRTA</sequence>
<proteinExistence type="predicted"/>
<gene>
    <name evidence="2" type="ORF">GCM10009579_66630</name>
</gene>
<evidence type="ECO:0000313" key="3">
    <source>
        <dbReference type="Proteomes" id="UP001500282"/>
    </source>
</evidence>
<keyword evidence="1" id="KW-1133">Transmembrane helix</keyword>
<name>A0ABN1X8U8_9ACTN</name>